<dbReference type="Proteomes" id="UP000247476">
    <property type="component" value="Unassembled WGS sequence"/>
</dbReference>
<accession>A0A2V5JUT4</accession>
<dbReference type="EMBL" id="QJVJ01000020">
    <property type="protein sequence ID" value="PYI50278.1"/>
    <property type="molecule type" value="Genomic_DNA"/>
</dbReference>
<keyword evidence="1" id="KW-0472">Membrane</keyword>
<feature type="transmembrane region" description="Helical" evidence="1">
    <location>
        <begin position="167"/>
        <end position="188"/>
    </location>
</feature>
<proteinExistence type="predicted"/>
<name>A0A2V5JUT4_9BACL</name>
<keyword evidence="3" id="KW-1185">Reference proteome</keyword>
<evidence type="ECO:0000313" key="2">
    <source>
        <dbReference type="EMBL" id="PYI50278.1"/>
    </source>
</evidence>
<dbReference type="AlphaFoldDB" id="A0A2V5JUT4"/>
<reference evidence="2 3" key="1">
    <citation type="submission" date="2018-05" db="EMBL/GenBank/DDBJ databases">
        <title>Paenibacillus flagellatus sp. nov., isolated from selenium mineral soil.</title>
        <authorList>
            <person name="Dai X."/>
        </authorList>
    </citation>
    <scope>NUCLEOTIDE SEQUENCE [LARGE SCALE GENOMIC DNA]</scope>
    <source>
        <strain evidence="2 3">DXL2</strain>
    </source>
</reference>
<comment type="caution">
    <text evidence="2">The sequence shown here is derived from an EMBL/GenBank/DDBJ whole genome shotgun (WGS) entry which is preliminary data.</text>
</comment>
<sequence>MSIETKVKKKGKTNDFVIAIWKDYRRYSSKEEVSYDWNVPKLIACLVALIAIIVIKDAISVVSILKDFNNIALTVVAILAGFNTASLSVIAASNTKVLGNLYASVRQDGVEGSSNLLRQTVSLFGYSIIIELAILVIGAILIFVFNGLSTALTHLPDLRYSDLYEKFLVAVLSLPWISFVFHSLFISIRNISILYNYILYLGHQAKEDNDSEGF</sequence>
<dbReference type="OrthoDB" id="2990083at2"/>
<feature type="transmembrane region" description="Helical" evidence="1">
    <location>
        <begin position="123"/>
        <end position="147"/>
    </location>
</feature>
<protein>
    <submittedName>
        <fullName evidence="2">Uncharacterized protein</fullName>
    </submittedName>
</protein>
<keyword evidence="1" id="KW-1133">Transmembrane helix</keyword>
<evidence type="ECO:0000256" key="1">
    <source>
        <dbReference type="SAM" id="Phobius"/>
    </source>
</evidence>
<dbReference type="RefSeq" id="WP_110843714.1">
    <property type="nucleotide sequence ID" value="NZ_QJVJ01000020.1"/>
</dbReference>
<feature type="transmembrane region" description="Helical" evidence="1">
    <location>
        <begin position="71"/>
        <end position="92"/>
    </location>
</feature>
<organism evidence="2 3">
    <name type="scientific">Paenibacillus flagellatus</name>
    <dbReference type="NCBI Taxonomy" id="2211139"/>
    <lineage>
        <taxon>Bacteria</taxon>
        <taxon>Bacillati</taxon>
        <taxon>Bacillota</taxon>
        <taxon>Bacilli</taxon>
        <taxon>Bacillales</taxon>
        <taxon>Paenibacillaceae</taxon>
        <taxon>Paenibacillus</taxon>
    </lineage>
</organism>
<feature type="transmembrane region" description="Helical" evidence="1">
    <location>
        <begin position="42"/>
        <end position="65"/>
    </location>
</feature>
<evidence type="ECO:0000313" key="3">
    <source>
        <dbReference type="Proteomes" id="UP000247476"/>
    </source>
</evidence>
<gene>
    <name evidence="2" type="ORF">DLM86_29850</name>
</gene>
<keyword evidence="1" id="KW-0812">Transmembrane</keyword>